<gene>
    <name evidence="5" type="ORF">ROA7450_03084</name>
</gene>
<keyword evidence="2" id="KW-0808">Transferase</keyword>
<name>A0A1X6ZS01_9RHOB</name>
<evidence type="ECO:0000313" key="6">
    <source>
        <dbReference type="Proteomes" id="UP000193061"/>
    </source>
</evidence>
<dbReference type="PANTHER" id="PTHR20961">
    <property type="entry name" value="GLYCOSYLTRANSFERASE"/>
    <property type="match status" value="1"/>
</dbReference>
<keyword evidence="1" id="KW-0328">Glycosyltransferase</keyword>
<evidence type="ECO:0000256" key="1">
    <source>
        <dbReference type="ARBA" id="ARBA00022676"/>
    </source>
</evidence>
<keyword evidence="3" id="KW-0325">Glycoprotein</keyword>
<dbReference type="Proteomes" id="UP000193061">
    <property type="component" value="Unassembled WGS sequence"/>
</dbReference>
<keyword evidence="6" id="KW-1185">Reference proteome</keyword>
<dbReference type="InterPro" id="IPR007657">
    <property type="entry name" value="Glycosyltransferase_61"/>
</dbReference>
<accession>A0A1X6ZS01</accession>
<dbReference type="Pfam" id="PF04577">
    <property type="entry name" value="Glyco_transf_61"/>
    <property type="match status" value="1"/>
</dbReference>
<evidence type="ECO:0000313" key="5">
    <source>
        <dbReference type="EMBL" id="SLN59558.1"/>
    </source>
</evidence>
<dbReference type="RefSeq" id="WP_085806714.1">
    <property type="nucleotide sequence ID" value="NZ_FWFX01000010.1"/>
</dbReference>
<sequence>MIRKTFKALKKIQKNAIGQFADGWMLDQQVPLQSVFRSRFDYEIHDFGKHEIYAPELKPDNPANYLKQLKLHYNPQVIPRPYYFHLNNAGVFNRQIVDPENSKRVILESFPEGSMQDEGRNFQPELSIRRKALKHAIRRNTDVDEGYVFSGLWWKNYYHFLVDSCLRFVDLQEQGAFRNNTTLLFHSQPNKWQQSYLDLLGLGDHESVLTDQQPLKVGKLLVASPRRHRFVVSIDAATQFRHRMFDRLGMADAEPTRKIFVSRRGAKVRRILNEEEVESCLIEHGFEILKSEKLSVEDQIKLFAQAKTIVAPHGAGLANMIYSQKPSIIELFPADRWNIGYFLALTNSIGGTHIPIICAPENDADDFNVDIEMLRSALKIT</sequence>
<protein>
    <recommendedName>
        <fullName evidence="4">Glycosyltransferase 61 catalytic domain-containing protein</fullName>
    </recommendedName>
</protein>
<evidence type="ECO:0000259" key="4">
    <source>
        <dbReference type="Pfam" id="PF04577"/>
    </source>
</evidence>
<dbReference type="EMBL" id="FWFX01000010">
    <property type="protein sequence ID" value="SLN59558.1"/>
    <property type="molecule type" value="Genomic_DNA"/>
</dbReference>
<feature type="domain" description="Glycosyltransferase 61 catalytic" evidence="4">
    <location>
        <begin position="157"/>
        <end position="327"/>
    </location>
</feature>
<dbReference type="GO" id="GO:0016757">
    <property type="term" value="F:glycosyltransferase activity"/>
    <property type="evidence" value="ECO:0007669"/>
    <property type="project" value="UniProtKB-KW"/>
</dbReference>
<evidence type="ECO:0000256" key="3">
    <source>
        <dbReference type="ARBA" id="ARBA00023180"/>
    </source>
</evidence>
<proteinExistence type="predicted"/>
<evidence type="ECO:0000256" key="2">
    <source>
        <dbReference type="ARBA" id="ARBA00022679"/>
    </source>
</evidence>
<reference evidence="5 6" key="1">
    <citation type="submission" date="2017-03" db="EMBL/GenBank/DDBJ databases">
        <authorList>
            <person name="Afonso C.L."/>
            <person name="Miller P.J."/>
            <person name="Scott M.A."/>
            <person name="Spackman E."/>
            <person name="Goraichik I."/>
            <person name="Dimitrov K.M."/>
            <person name="Suarez D.L."/>
            <person name="Swayne D.E."/>
        </authorList>
    </citation>
    <scope>NUCLEOTIDE SEQUENCE [LARGE SCALE GENOMIC DNA]</scope>
    <source>
        <strain evidence="5 6">CECT 7450</strain>
    </source>
</reference>
<dbReference type="AlphaFoldDB" id="A0A1X6ZS01"/>
<dbReference type="InterPro" id="IPR049625">
    <property type="entry name" value="Glyco_transf_61_cat"/>
</dbReference>
<organism evidence="5 6">
    <name type="scientific">Roseovarius albus</name>
    <dbReference type="NCBI Taxonomy" id="1247867"/>
    <lineage>
        <taxon>Bacteria</taxon>
        <taxon>Pseudomonadati</taxon>
        <taxon>Pseudomonadota</taxon>
        <taxon>Alphaproteobacteria</taxon>
        <taxon>Rhodobacterales</taxon>
        <taxon>Roseobacteraceae</taxon>
        <taxon>Roseovarius</taxon>
    </lineage>
</organism>